<dbReference type="Pfam" id="PF02470">
    <property type="entry name" value="MlaD"/>
    <property type="match status" value="3"/>
</dbReference>
<keyword evidence="5 7" id="KW-1133">Transmembrane helix</keyword>
<dbReference type="Proteomes" id="UP000503004">
    <property type="component" value="Chromosome"/>
</dbReference>
<dbReference type="GO" id="GO:0005886">
    <property type="term" value="C:plasma membrane"/>
    <property type="evidence" value="ECO:0007669"/>
    <property type="project" value="UniProtKB-SubCell"/>
</dbReference>
<dbReference type="EMBL" id="CP046565">
    <property type="protein sequence ID" value="QJD28773.1"/>
    <property type="molecule type" value="Genomic_DNA"/>
</dbReference>
<proteinExistence type="predicted"/>
<feature type="transmembrane region" description="Helical" evidence="7">
    <location>
        <begin position="30"/>
        <end position="47"/>
    </location>
</feature>
<evidence type="ECO:0000256" key="4">
    <source>
        <dbReference type="ARBA" id="ARBA00022692"/>
    </source>
</evidence>
<feature type="domain" description="Mce/MlaD" evidence="8">
    <location>
        <begin position="168"/>
        <end position="246"/>
    </location>
</feature>
<keyword evidence="4 7" id="KW-0812">Transmembrane</keyword>
<dbReference type="PANTHER" id="PTHR30462">
    <property type="entry name" value="INTERMEMBRANE TRANSPORT PROTEIN PQIB-RELATED"/>
    <property type="match status" value="1"/>
</dbReference>
<dbReference type="RefSeq" id="WP_169601645.1">
    <property type="nucleotide sequence ID" value="NZ_CP046565.1"/>
</dbReference>
<keyword evidence="2" id="KW-1003">Cell membrane</keyword>
<evidence type="ECO:0000313" key="9">
    <source>
        <dbReference type="EMBL" id="QJD28773.1"/>
    </source>
</evidence>
<evidence type="ECO:0000256" key="2">
    <source>
        <dbReference type="ARBA" id="ARBA00022475"/>
    </source>
</evidence>
<feature type="domain" description="Mce/MlaD" evidence="8">
    <location>
        <begin position="54"/>
        <end position="145"/>
    </location>
</feature>
<keyword evidence="10" id="KW-1185">Reference proteome</keyword>
<evidence type="ECO:0000256" key="7">
    <source>
        <dbReference type="SAM" id="Phobius"/>
    </source>
</evidence>
<name>A0A858Q4P4_9GAMM</name>
<dbReference type="KEGG" id="metu:GNH96_01550"/>
<evidence type="ECO:0000256" key="6">
    <source>
        <dbReference type="ARBA" id="ARBA00023136"/>
    </source>
</evidence>
<keyword evidence="3" id="KW-0997">Cell inner membrane</keyword>
<keyword evidence="6 7" id="KW-0472">Membrane</keyword>
<evidence type="ECO:0000256" key="5">
    <source>
        <dbReference type="ARBA" id="ARBA00022989"/>
    </source>
</evidence>
<dbReference type="PANTHER" id="PTHR30462:SF2">
    <property type="entry name" value="INTERMEMBRANE TRANSPORT PROTEIN PQIB"/>
    <property type="match status" value="1"/>
</dbReference>
<evidence type="ECO:0000256" key="1">
    <source>
        <dbReference type="ARBA" id="ARBA00004533"/>
    </source>
</evidence>
<dbReference type="InterPro" id="IPR003399">
    <property type="entry name" value="Mce/MlaD"/>
</dbReference>
<gene>
    <name evidence="9" type="ORF">GNH96_01550</name>
</gene>
<feature type="domain" description="Mce/MlaD" evidence="8">
    <location>
        <begin position="300"/>
        <end position="410"/>
    </location>
</feature>
<evidence type="ECO:0000259" key="8">
    <source>
        <dbReference type="Pfam" id="PF02470"/>
    </source>
</evidence>
<dbReference type="InterPro" id="IPR051800">
    <property type="entry name" value="PqiA-PqiB_transport"/>
</dbReference>
<accession>A0A858Q4P4</accession>
<organism evidence="9 10">
    <name type="scientific">Methylococcus geothermalis</name>
    <dbReference type="NCBI Taxonomy" id="2681310"/>
    <lineage>
        <taxon>Bacteria</taxon>
        <taxon>Pseudomonadati</taxon>
        <taxon>Pseudomonadota</taxon>
        <taxon>Gammaproteobacteria</taxon>
        <taxon>Methylococcales</taxon>
        <taxon>Methylococcaceae</taxon>
        <taxon>Methylococcus</taxon>
    </lineage>
</organism>
<comment type="subcellular location">
    <subcellularLocation>
        <location evidence="1">Cell inner membrane</location>
    </subcellularLocation>
</comment>
<reference evidence="10" key="1">
    <citation type="submission" date="2019-12" db="EMBL/GenBank/DDBJ databases">
        <authorList>
            <person name="Awala S.I."/>
            <person name="Rhee S.K."/>
        </authorList>
    </citation>
    <scope>NUCLEOTIDE SEQUENCE [LARGE SCALE GENOMIC DNA]</scope>
    <source>
        <strain evidence="10">IM1</strain>
    </source>
</reference>
<sequence length="572" mass="62065">MNESPKEGAGDAPAYEAWEAEVKSSRGLPLVWLIPLVALAIGIWLAYKTLSEQGPTITLLFKEAPGLEAGKSKVKFKDVEIGTVESIVLNEDLTGVIVTAKMEKHVATHLGENTAFWVVKPELGLGGVSGLDTLMAGNYIAVEFGGGKVVRKFIGLDQPPRIKADTPGRTFFLAADSAGPLKYGTPIYFRDIEVGQVVNVGLAEDNQSVQVEVFIDAPYHRLVHNSTRFWQVSGIDLSMSAQGVNLKVGSIMSLLQGGITFETPTLNDPKGQPSEPNTHFRLHKDFASIAEGTYTLRQPYLLFFDDSVRGLNVGAPVELKGIRVGTVTELKLALDFGAHKIRIPVVIEIDPERLIPYGADDVIKRAREEFKAAIEAGRRPFMEKLVERGLRARLKTGNLLTGQLYVDLDFYPESPPKSLDYSGQHPELPTLPSVADELQRNVTEIVANLKKLPLDKIGQELLGTVQGSNRLLNSSELKEAVGSMNAALKDLRHLAQTADREIVTLTSATEKSLSSTAKVLEQLEPGSAMAVDISNALEELAASARSIRALTDYLERHPEALLHGKGGSGGKP</sequence>
<evidence type="ECO:0000313" key="10">
    <source>
        <dbReference type="Proteomes" id="UP000503004"/>
    </source>
</evidence>
<evidence type="ECO:0000256" key="3">
    <source>
        <dbReference type="ARBA" id="ARBA00022519"/>
    </source>
</evidence>
<protein>
    <submittedName>
        <fullName evidence="9">MCE family protein</fullName>
    </submittedName>
</protein>
<dbReference type="AlphaFoldDB" id="A0A858Q4P4"/>